<keyword evidence="2" id="KW-1185">Reference proteome</keyword>
<evidence type="ECO:0000313" key="1">
    <source>
        <dbReference type="EMBL" id="GFY37331.1"/>
    </source>
</evidence>
<gene>
    <name evidence="1" type="ORF">TNIN_219461</name>
</gene>
<dbReference type="AlphaFoldDB" id="A0A8X6WPB6"/>
<sequence length="71" mass="8153">MKSKYRVLHSFIEEKIKERASEEAAAKLNSIQAELDDELYSPPSEFHLFGQLKEDLRGLRFALTMGIRNGV</sequence>
<dbReference type="Proteomes" id="UP000886998">
    <property type="component" value="Unassembled WGS sequence"/>
</dbReference>
<protein>
    <submittedName>
        <fullName evidence="1">Uncharacterized protein</fullName>
    </submittedName>
</protein>
<accession>A0A8X6WPB6</accession>
<name>A0A8X6WPB6_9ARAC</name>
<evidence type="ECO:0000313" key="2">
    <source>
        <dbReference type="Proteomes" id="UP000886998"/>
    </source>
</evidence>
<organism evidence="1 2">
    <name type="scientific">Trichonephila inaurata madagascariensis</name>
    <dbReference type="NCBI Taxonomy" id="2747483"/>
    <lineage>
        <taxon>Eukaryota</taxon>
        <taxon>Metazoa</taxon>
        <taxon>Ecdysozoa</taxon>
        <taxon>Arthropoda</taxon>
        <taxon>Chelicerata</taxon>
        <taxon>Arachnida</taxon>
        <taxon>Araneae</taxon>
        <taxon>Araneomorphae</taxon>
        <taxon>Entelegynae</taxon>
        <taxon>Araneoidea</taxon>
        <taxon>Nephilidae</taxon>
        <taxon>Trichonephila</taxon>
        <taxon>Trichonephila inaurata</taxon>
    </lineage>
</organism>
<comment type="caution">
    <text evidence="1">The sequence shown here is derived from an EMBL/GenBank/DDBJ whole genome shotgun (WGS) entry which is preliminary data.</text>
</comment>
<dbReference type="EMBL" id="BMAV01000258">
    <property type="protein sequence ID" value="GFY37331.1"/>
    <property type="molecule type" value="Genomic_DNA"/>
</dbReference>
<reference evidence="1" key="1">
    <citation type="submission" date="2020-08" db="EMBL/GenBank/DDBJ databases">
        <title>Multicomponent nature underlies the extraordinary mechanical properties of spider dragline silk.</title>
        <authorList>
            <person name="Kono N."/>
            <person name="Nakamura H."/>
            <person name="Mori M."/>
            <person name="Yoshida Y."/>
            <person name="Ohtoshi R."/>
            <person name="Malay A.D."/>
            <person name="Moran D.A.P."/>
            <person name="Tomita M."/>
            <person name="Numata K."/>
            <person name="Arakawa K."/>
        </authorList>
    </citation>
    <scope>NUCLEOTIDE SEQUENCE</scope>
</reference>
<proteinExistence type="predicted"/>